<dbReference type="EC" id="1.11.1.24" evidence="2"/>
<dbReference type="InterPro" id="IPR024706">
    <property type="entry name" value="Peroxiredoxin_AhpC-typ"/>
</dbReference>
<dbReference type="GO" id="GO:0034599">
    <property type="term" value="P:cellular response to oxidative stress"/>
    <property type="evidence" value="ECO:0007669"/>
    <property type="project" value="TreeGrafter"/>
</dbReference>
<evidence type="ECO:0000256" key="4">
    <source>
        <dbReference type="ARBA" id="ARBA00022862"/>
    </source>
</evidence>
<dbReference type="PIRSF" id="PIRSF000239">
    <property type="entry name" value="AHPC"/>
    <property type="match status" value="1"/>
</dbReference>
<evidence type="ECO:0000256" key="10">
    <source>
        <dbReference type="ARBA" id="ARBA00049091"/>
    </source>
</evidence>
<keyword evidence="6" id="KW-1015">Disulfide bond</keyword>
<evidence type="ECO:0000256" key="2">
    <source>
        <dbReference type="ARBA" id="ARBA00013017"/>
    </source>
</evidence>
<dbReference type="PROSITE" id="PS51352">
    <property type="entry name" value="THIOREDOXIN_2"/>
    <property type="match status" value="1"/>
</dbReference>
<dbReference type="Pfam" id="PF00578">
    <property type="entry name" value="AhpC-TSA"/>
    <property type="match status" value="1"/>
</dbReference>
<evidence type="ECO:0000313" key="13">
    <source>
        <dbReference type="EMBL" id="CAB4740059.1"/>
    </source>
</evidence>
<dbReference type="PANTHER" id="PTHR42801">
    <property type="entry name" value="THIOREDOXIN-DEPENDENT PEROXIDE REDUCTASE"/>
    <property type="match status" value="1"/>
</dbReference>
<dbReference type="InterPro" id="IPR050924">
    <property type="entry name" value="Peroxiredoxin_BCP/PrxQ"/>
</dbReference>
<keyword evidence="7" id="KW-0676">Redox-active center</keyword>
<evidence type="ECO:0000259" key="11">
    <source>
        <dbReference type="PROSITE" id="PS51352"/>
    </source>
</evidence>
<dbReference type="EMBL" id="CAEZYY010000002">
    <property type="protein sequence ID" value="CAB4740059.1"/>
    <property type="molecule type" value="Genomic_DNA"/>
</dbReference>
<comment type="catalytic activity">
    <reaction evidence="10">
        <text>a hydroperoxide + [thioredoxin]-dithiol = an alcohol + [thioredoxin]-disulfide + H2O</text>
        <dbReference type="Rhea" id="RHEA:62620"/>
        <dbReference type="Rhea" id="RHEA-COMP:10698"/>
        <dbReference type="Rhea" id="RHEA-COMP:10700"/>
        <dbReference type="ChEBI" id="CHEBI:15377"/>
        <dbReference type="ChEBI" id="CHEBI:29950"/>
        <dbReference type="ChEBI" id="CHEBI:30879"/>
        <dbReference type="ChEBI" id="CHEBI:35924"/>
        <dbReference type="ChEBI" id="CHEBI:50058"/>
        <dbReference type="EC" id="1.11.1.24"/>
    </reaction>
</comment>
<evidence type="ECO:0000256" key="8">
    <source>
        <dbReference type="ARBA" id="ARBA00032824"/>
    </source>
</evidence>
<keyword evidence="4" id="KW-0049">Antioxidant</keyword>
<dbReference type="EMBL" id="CAFBQP010000140">
    <property type="protein sequence ID" value="CAB5068390.1"/>
    <property type="molecule type" value="Genomic_DNA"/>
</dbReference>
<comment type="subunit">
    <text evidence="1">Monomer.</text>
</comment>
<dbReference type="GO" id="GO:0008379">
    <property type="term" value="F:thioredoxin peroxidase activity"/>
    <property type="evidence" value="ECO:0007669"/>
    <property type="project" value="TreeGrafter"/>
</dbReference>
<evidence type="ECO:0000256" key="1">
    <source>
        <dbReference type="ARBA" id="ARBA00011245"/>
    </source>
</evidence>
<dbReference type="InterPro" id="IPR000866">
    <property type="entry name" value="AhpC/TSA"/>
</dbReference>
<dbReference type="EMBL" id="CAFBLR010000014">
    <property type="protein sequence ID" value="CAB4862243.1"/>
    <property type="molecule type" value="Genomic_DNA"/>
</dbReference>
<dbReference type="InterPro" id="IPR013766">
    <property type="entry name" value="Thioredoxin_domain"/>
</dbReference>
<evidence type="ECO:0000256" key="6">
    <source>
        <dbReference type="ARBA" id="ARBA00023157"/>
    </source>
</evidence>
<evidence type="ECO:0000256" key="9">
    <source>
        <dbReference type="ARBA" id="ARBA00038489"/>
    </source>
</evidence>
<evidence type="ECO:0000256" key="7">
    <source>
        <dbReference type="ARBA" id="ARBA00023284"/>
    </source>
</evidence>
<reference evidence="14" key="1">
    <citation type="submission" date="2020-05" db="EMBL/GenBank/DDBJ databases">
        <authorList>
            <person name="Chiriac C."/>
            <person name="Salcher M."/>
            <person name="Ghai R."/>
            <person name="Kavagutti S V."/>
        </authorList>
    </citation>
    <scope>NUCLEOTIDE SEQUENCE</scope>
</reference>
<keyword evidence="5" id="KW-0560">Oxidoreductase</keyword>
<organism evidence="14">
    <name type="scientific">freshwater metagenome</name>
    <dbReference type="NCBI Taxonomy" id="449393"/>
    <lineage>
        <taxon>unclassified sequences</taxon>
        <taxon>metagenomes</taxon>
        <taxon>ecological metagenomes</taxon>
    </lineage>
</organism>
<gene>
    <name evidence="12" type="ORF">UFOPK2602_01597</name>
    <name evidence="13" type="ORF">UFOPK2806_00309</name>
    <name evidence="14" type="ORF">UFOPK3417_00290</name>
    <name evidence="15" type="ORF">UFOPK4306_02384</name>
</gene>
<protein>
    <recommendedName>
        <fullName evidence="2">thioredoxin-dependent peroxiredoxin</fullName>
        <ecNumber evidence="2">1.11.1.24</ecNumber>
    </recommendedName>
    <alternativeName>
        <fullName evidence="8">Thioredoxin peroxidase</fullName>
    </alternativeName>
</protein>
<dbReference type="CDD" id="cd03017">
    <property type="entry name" value="PRX_BCP"/>
    <property type="match status" value="1"/>
</dbReference>
<comment type="similarity">
    <text evidence="9">Belongs to the peroxiredoxin family. BCP/PrxQ subfamily.</text>
</comment>
<dbReference type="GO" id="GO:0005737">
    <property type="term" value="C:cytoplasm"/>
    <property type="evidence" value="ECO:0007669"/>
    <property type="project" value="TreeGrafter"/>
</dbReference>
<dbReference type="AlphaFoldDB" id="A0A6J7D583"/>
<evidence type="ECO:0000313" key="14">
    <source>
        <dbReference type="EMBL" id="CAB4862243.1"/>
    </source>
</evidence>
<evidence type="ECO:0000313" key="15">
    <source>
        <dbReference type="EMBL" id="CAB5068390.1"/>
    </source>
</evidence>
<proteinExistence type="inferred from homology"/>
<feature type="domain" description="Thioredoxin" evidence="11">
    <location>
        <begin position="3"/>
        <end position="151"/>
    </location>
</feature>
<dbReference type="Gene3D" id="3.40.30.10">
    <property type="entry name" value="Glutaredoxin"/>
    <property type="match status" value="1"/>
</dbReference>
<dbReference type="InterPro" id="IPR036249">
    <property type="entry name" value="Thioredoxin-like_sf"/>
</dbReference>
<name>A0A6J7D583_9ZZZZ</name>
<dbReference type="EMBL" id="CAEZXX010000120">
    <property type="protein sequence ID" value="CAB4718909.1"/>
    <property type="molecule type" value="Genomic_DNA"/>
</dbReference>
<dbReference type="SUPFAM" id="SSF52833">
    <property type="entry name" value="Thioredoxin-like"/>
    <property type="match status" value="1"/>
</dbReference>
<dbReference type="PANTHER" id="PTHR42801:SF4">
    <property type="entry name" value="AHPC_TSA FAMILY PROTEIN"/>
    <property type="match status" value="1"/>
</dbReference>
<evidence type="ECO:0000256" key="3">
    <source>
        <dbReference type="ARBA" id="ARBA00022559"/>
    </source>
</evidence>
<keyword evidence="3" id="KW-0575">Peroxidase</keyword>
<evidence type="ECO:0000313" key="12">
    <source>
        <dbReference type="EMBL" id="CAB4718909.1"/>
    </source>
</evidence>
<dbReference type="GO" id="GO:0045454">
    <property type="term" value="P:cell redox homeostasis"/>
    <property type="evidence" value="ECO:0007669"/>
    <property type="project" value="TreeGrafter"/>
</dbReference>
<sequence length="152" mass="16386">MAIAVGDQAPDFTLSGTGGRSYSLSEFRGTPVVLVFYPGDDTPVCTKQLNSYNHDLVEFTNVEAAILAISPQDVASHEKFRAKHGFDFPLLADTDKTVGALYGTLGPIGFYRRSVFVIDGTGVVRYAHRAIAGLTYRPASELVEAVKAARSE</sequence>
<evidence type="ECO:0000256" key="5">
    <source>
        <dbReference type="ARBA" id="ARBA00023002"/>
    </source>
</evidence>
<accession>A0A6J7D583</accession>